<dbReference type="EMBL" id="HBUF01110478">
    <property type="protein sequence ID" value="CAG6640060.1"/>
    <property type="molecule type" value="Transcribed_RNA"/>
</dbReference>
<evidence type="ECO:0000313" key="1">
    <source>
        <dbReference type="EMBL" id="CAG6640060.1"/>
    </source>
</evidence>
<sequence length="104" mass="12150">MKPDHLMTVIPIVHILIDFPLTFRVQLERGPGYKVRIIDLITRFISVCTPNHLHMEVEDFVLSFHVKDEHRESETRESCTDSNNEDKIELIIEDDLIGRRLAVV</sequence>
<name>A0A8D8QX45_9HEMI</name>
<proteinExistence type="predicted"/>
<reference evidence="1" key="1">
    <citation type="submission" date="2021-05" db="EMBL/GenBank/DDBJ databases">
        <authorList>
            <person name="Alioto T."/>
            <person name="Alioto T."/>
            <person name="Gomez Garrido J."/>
        </authorList>
    </citation>
    <scope>NUCLEOTIDE SEQUENCE</scope>
</reference>
<accession>A0A8D8QX45</accession>
<organism evidence="1">
    <name type="scientific">Cacopsylla melanoneura</name>
    <dbReference type="NCBI Taxonomy" id="428564"/>
    <lineage>
        <taxon>Eukaryota</taxon>
        <taxon>Metazoa</taxon>
        <taxon>Ecdysozoa</taxon>
        <taxon>Arthropoda</taxon>
        <taxon>Hexapoda</taxon>
        <taxon>Insecta</taxon>
        <taxon>Pterygota</taxon>
        <taxon>Neoptera</taxon>
        <taxon>Paraneoptera</taxon>
        <taxon>Hemiptera</taxon>
        <taxon>Sternorrhyncha</taxon>
        <taxon>Psylloidea</taxon>
        <taxon>Psyllidae</taxon>
        <taxon>Psyllinae</taxon>
        <taxon>Cacopsylla</taxon>
    </lineage>
</organism>
<dbReference type="EMBL" id="HBUF01110477">
    <property type="protein sequence ID" value="CAG6640059.1"/>
    <property type="molecule type" value="Transcribed_RNA"/>
</dbReference>
<protein>
    <submittedName>
        <fullName evidence="1">Uncharacterized protein</fullName>
    </submittedName>
</protein>
<dbReference type="AlphaFoldDB" id="A0A8D8QX45"/>